<dbReference type="InterPro" id="IPR036322">
    <property type="entry name" value="WD40_repeat_dom_sf"/>
</dbReference>
<dbReference type="InterPro" id="IPR056151">
    <property type="entry name" value="Beta-prop_DCAF12"/>
</dbReference>
<dbReference type="SMART" id="SM00320">
    <property type="entry name" value="WD40"/>
    <property type="match status" value="4"/>
</dbReference>
<dbReference type="Gene3D" id="2.130.10.10">
    <property type="entry name" value="YVTN repeat-like/Quinoprotein amine dehydrogenase"/>
    <property type="match status" value="2"/>
</dbReference>
<accession>A0AA85IUP8</accession>
<reference evidence="3" key="1">
    <citation type="submission" date="2022-06" db="EMBL/GenBank/DDBJ databases">
        <authorList>
            <person name="Berger JAMES D."/>
            <person name="Berger JAMES D."/>
        </authorList>
    </citation>
    <scope>NUCLEOTIDE SEQUENCE [LARGE SCALE GENOMIC DNA]</scope>
</reference>
<feature type="domain" description="DDB1- and CUL4-associated factor 12 beta-propeller" evidence="2">
    <location>
        <begin position="45"/>
        <end position="361"/>
    </location>
</feature>
<dbReference type="Proteomes" id="UP000050795">
    <property type="component" value="Unassembled WGS sequence"/>
</dbReference>
<dbReference type="InterPro" id="IPR015943">
    <property type="entry name" value="WD40/YVTN_repeat-like_dom_sf"/>
</dbReference>
<reference evidence="4" key="2">
    <citation type="submission" date="2023-11" db="UniProtKB">
        <authorList>
            <consortium name="WormBaseParasite"/>
        </authorList>
    </citation>
    <scope>IDENTIFICATION</scope>
</reference>
<dbReference type="Pfam" id="PF23760">
    <property type="entry name" value="Beta-prop_DCAF12"/>
    <property type="match status" value="1"/>
</dbReference>
<evidence type="ECO:0000313" key="3">
    <source>
        <dbReference type="Proteomes" id="UP000050795"/>
    </source>
</evidence>
<dbReference type="WBParaSite" id="TREG1_121040.1">
    <property type="protein sequence ID" value="TREG1_121040.1"/>
    <property type="gene ID" value="TREG1_121040"/>
</dbReference>
<dbReference type="SUPFAM" id="SSF50978">
    <property type="entry name" value="WD40 repeat-like"/>
    <property type="match status" value="1"/>
</dbReference>
<feature type="region of interest" description="Disordered" evidence="1">
    <location>
        <begin position="476"/>
        <end position="567"/>
    </location>
</feature>
<sequence>MVHPTRHEIYTPQKTTSVINLLRSRELRGIKCIDINQIPESSSRLPFVWQRRTLNPGDRNKIFACQWITNNHIVYGTKCNNLVLYDCNSNESFDIPLIKSENQDATSPINRCACGIHSIQLNTSKTFLATGGDNVNHVGVYRLTEFSPHCLLSDCHKDWVFDLRWLDDTCLASCSRDSSLALWRIPSSDENVSGRVNNSIHKNTGVKSGTSVLHIKSPVAYAKSSLSDDRFRALEYLPTQTNLAVVSMSRRLYLYDAVRMGLDKHTRPIYTLVLRNAYPEAVALRRWPSEPNCIALATHHCVLLFDIRCSTTKIGSEARCILPPLDVAGVRSLNFSKSILSYGTSSGRVHFYDLRNDHHLPKQLDIGPGWVKPQNCDDYEIPAVASLLNSLSRPVASQSQTTTTGWNVPSPPPSPAHPVLITSSSNIVRPIQPQHQQQSQSEAFATQVTNLHLRLNRINNRILNLHSRHRALSMYPIMNRSTSRRSNNTHNRNGIIRQNSITTTTTTTSAEDVATSSLSESNFPDVDDDNNNNDDDDNDDDGNDGGGDADGDDTHPATNNDTAIVNPVDINNNDINVLSSGGGRGRGGGESRRITLGMNFFADLNFDLFSFPTIFNQRRMLAVYTHEYDPSGTRLFTAGGPIASTFHGNVAALWE</sequence>
<dbReference type="InterPro" id="IPR001680">
    <property type="entry name" value="WD40_rpt"/>
</dbReference>
<feature type="compositionally biased region" description="Low complexity" evidence="1">
    <location>
        <begin position="479"/>
        <end position="493"/>
    </location>
</feature>
<feature type="compositionally biased region" description="Acidic residues" evidence="1">
    <location>
        <begin position="525"/>
        <end position="551"/>
    </location>
</feature>
<keyword evidence="3" id="KW-1185">Reference proteome</keyword>
<dbReference type="AlphaFoldDB" id="A0AA85IUP8"/>
<organism evidence="3 4">
    <name type="scientific">Trichobilharzia regenti</name>
    <name type="common">Nasal bird schistosome</name>
    <dbReference type="NCBI Taxonomy" id="157069"/>
    <lineage>
        <taxon>Eukaryota</taxon>
        <taxon>Metazoa</taxon>
        <taxon>Spiralia</taxon>
        <taxon>Lophotrochozoa</taxon>
        <taxon>Platyhelminthes</taxon>
        <taxon>Trematoda</taxon>
        <taxon>Digenea</taxon>
        <taxon>Strigeidida</taxon>
        <taxon>Schistosomatoidea</taxon>
        <taxon>Schistosomatidae</taxon>
        <taxon>Trichobilharzia</taxon>
    </lineage>
</organism>
<evidence type="ECO:0000259" key="2">
    <source>
        <dbReference type="Pfam" id="PF23760"/>
    </source>
</evidence>
<name>A0AA85IUP8_TRIRE</name>
<evidence type="ECO:0000313" key="4">
    <source>
        <dbReference type="WBParaSite" id="TREG1_121040.1"/>
    </source>
</evidence>
<evidence type="ECO:0000256" key="1">
    <source>
        <dbReference type="SAM" id="MobiDB-lite"/>
    </source>
</evidence>
<protein>
    <recommendedName>
        <fullName evidence="2">DDB1- and CUL4-associated factor 12 beta-propeller domain-containing protein</fullName>
    </recommendedName>
</protein>
<proteinExistence type="predicted"/>